<dbReference type="SUPFAM" id="SSF56300">
    <property type="entry name" value="Metallo-dependent phosphatases"/>
    <property type="match status" value="1"/>
</dbReference>
<dbReference type="STRING" id="45354.A0A1L0G8U1"/>
<name>A0A1L0G8U1_9ASCO</name>
<dbReference type="InterPro" id="IPR052743">
    <property type="entry name" value="Glutaminase_GtaA"/>
</dbReference>
<feature type="compositionally biased region" description="Basic residues" evidence="1">
    <location>
        <begin position="506"/>
        <end position="528"/>
    </location>
</feature>
<feature type="compositionally biased region" description="Basic and acidic residues" evidence="1">
    <location>
        <begin position="481"/>
        <end position="494"/>
    </location>
</feature>
<protein>
    <submittedName>
        <fullName evidence="3">CIC11C00000000265</fullName>
    </submittedName>
</protein>
<accession>A0A1L0G8U1</accession>
<dbReference type="OrthoDB" id="3918848at2759"/>
<dbReference type="InterPro" id="IPR018829">
    <property type="entry name" value="DUF2433"/>
</dbReference>
<dbReference type="EMBL" id="LT635758">
    <property type="protein sequence ID" value="SGZ52869.1"/>
    <property type="molecule type" value="Genomic_DNA"/>
</dbReference>
<evidence type="ECO:0000313" key="4">
    <source>
        <dbReference type="Proteomes" id="UP000182334"/>
    </source>
</evidence>
<dbReference type="Pfam" id="PF10360">
    <property type="entry name" value="DUF2433"/>
    <property type="match status" value="1"/>
</dbReference>
<feature type="region of interest" description="Disordered" evidence="1">
    <location>
        <begin position="465"/>
        <end position="528"/>
    </location>
</feature>
<sequence length="528" mass="59060">MSGPPLRLAAVSDIQGDWDSLAAIAAEQHASYIVHTGNFGFWNPTTAERGADLAYLKQIVAFLAILPRSLVAELNDLSVINGNASLGPDIDGEKAITEAYQNVLRKPNMLSHMDAYLAGTKQLPCPVYTIIGPLDDPAIVEKFLLGVYHVPNLYIVDHKRAYTLTGEGPNIRIYGLGGNLKVHSLFDSGSLDTELETASDSDDSDSLEVPIKSGDLCGRTGDLWVTLLQVARLYLNAHKEKPLERTVNIFLTHLPVVKTPLLEHLAIITGADVTVSQGLHFRYPVLGNGMSFVDSMGGSAGYIENYRSKFSRLRMILGELWLAIKNDVSKLLEDDSELRQLIELGLSLFDKIPVTISESIDKIVKLSLEETDEDDEENMEISKLTLKKINDMYFSAYYKLWHFNLCDHLITDDLEPEDLDSSDHDGPPEFNVMVFSLDRKGYFRLVHCNSQGFNFLTIRDIPEEEDDDEQLEDEDESEEISSDKQDESLRRTKELLNSTYKDYRARGRGRGRGRSRGGVKRGRSTRAV</sequence>
<dbReference type="AlphaFoldDB" id="A0A1L0G8U1"/>
<proteinExistence type="predicted"/>
<dbReference type="Proteomes" id="UP000182334">
    <property type="component" value="Chromosome III"/>
</dbReference>
<organism evidence="3 4">
    <name type="scientific">Sungouiella intermedia</name>
    <dbReference type="NCBI Taxonomy" id="45354"/>
    <lineage>
        <taxon>Eukaryota</taxon>
        <taxon>Fungi</taxon>
        <taxon>Dikarya</taxon>
        <taxon>Ascomycota</taxon>
        <taxon>Saccharomycotina</taxon>
        <taxon>Pichiomycetes</taxon>
        <taxon>Metschnikowiaceae</taxon>
        <taxon>Sungouiella</taxon>
    </lineage>
</organism>
<evidence type="ECO:0000313" key="3">
    <source>
        <dbReference type="EMBL" id="SGZ52869.1"/>
    </source>
</evidence>
<reference evidence="3 4" key="1">
    <citation type="submission" date="2016-10" db="EMBL/GenBank/DDBJ databases">
        <authorList>
            <person name="de Groot N.N."/>
        </authorList>
    </citation>
    <scope>NUCLEOTIDE SEQUENCE [LARGE SCALE GENOMIC DNA]</scope>
    <source>
        <strain evidence="3 4">CBS 141442</strain>
    </source>
</reference>
<evidence type="ECO:0000259" key="2">
    <source>
        <dbReference type="Pfam" id="PF10360"/>
    </source>
</evidence>
<dbReference type="PANTHER" id="PTHR31987:SF11">
    <property type="entry name" value="DUF2433 DOMAIN-CONTAINING PROTEIN"/>
    <property type="match status" value="1"/>
</dbReference>
<keyword evidence="4" id="KW-1185">Reference proteome</keyword>
<feature type="compositionally biased region" description="Acidic residues" evidence="1">
    <location>
        <begin position="465"/>
        <end position="480"/>
    </location>
</feature>
<feature type="domain" description="DUF2433" evidence="2">
    <location>
        <begin position="302"/>
        <end position="408"/>
    </location>
</feature>
<evidence type="ECO:0000256" key="1">
    <source>
        <dbReference type="SAM" id="MobiDB-lite"/>
    </source>
</evidence>
<dbReference type="PANTHER" id="PTHR31987">
    <property type="entry name" value="GLUTAMINASE A-RELATED"/>
    <property type="match status" value="1"/>
</dbReference>
<dbReference type="InterPro" id="IPR029052">
    <property type="entry name" value="Metallo-depent_PP-like"/>
</dbReference>
<gene>
    <name evidence="3" type="ORF">SAMEA4029010_CIC11G00000000265</name>
</gene>